<reference evidence="1 2" key="1">
    <citation type="journal article" date="2017" name="Nat. Commun.">
        <title>Genome assembly with in vitro proximity ligation data and whole-genome triplication in lettuce.</title>
        <authorList>
            <person name="Reyes-Chin-Wo S."/>
            <person name="Wang Z."/>
            <person name="Yang X."/>
            <person name="Kozik A."/>
            <person name="Arikit S."/>
            <person name="Song C."/>
            <person name="Xia L."/>
            <person name="Froenicke L."/>
            <person name="Lavelle D.O."/>
            <person name="Truco M.J."/>
            <person name="Xia R."/>
            <person name="Zhu S."/>
            <person name="Xu C."/>
            <person name="Xu H."/>
            <person name="Xu X."/>
            <person name="Cox K."/>
            <person name="Korf I."/>
            <person name="Meyers B.C."/>
            <person name="Michelmore R.W."/>
        </authorList>
    </citation>
    <scope>NUCLEOTIDE SEQUENCE [LARGE SCALE GENOMIC DNA]</scope>
    <source>
        <strain evidence="2">cv. Salinas</strain>
        <tissue evidence="1">Seedlings</tissue>
    </source>
</reference>
<dbReference type="AlphaFoldDB" id="A0A9R1VJD9"/>
<sequence>MASRKLLSEVELVVVFRRSVYTRNYSFHSNLLENLNFNTMMNFVNLHGSAFKIPLLNPEHYDQLVDRVEDYMNGINKDLCISIETGPYRADLVEVVGDAGELKI</sequence>
<evidence type="ECO:0000313" key="2">
    <source>
        <dbReference type="Proteomes" id="UP000235145"/>
    </source>
</evidence>
<keyword evidence="2" id="KW-1185">Reference proteome</keyword>
<proteinExistence type="predicted"/>
<comment type="caution">
    <text evidence="1">The sequence shown here is derived from an EMBL/GenBank/DDBJ whole genome shotgun (WGS) entry which is preliminary data.</text>
</comment>
<evidence type="ECO:0000313" key="1">
    <source>
        <dbReference type="EMBL" id="KAJ0207103.1"/>
    </source>
</evidence>
<dbReference type="EMBL" id="NBSK02000005">
    <property type="protein sequence ID" value="KAJ0207103.1"/>
    <property type="molecule type" value="Genomic_DNA"/>
</dbReference>
<accession>A0A9R1VJD9</accession>
<organism evidence="1 2">
    <name type="scientific">Lactuca sativa</name>
    <name type="common">Garden lettuce</name>
    <dbReference type="NCBI Taxonomy" id="4236"/>
    <lineage>
        <taxon>Eukaryota</taxon>
        <taxon>Viridiplantae</taxon>
        <taxon>Streptophyta</taxon>
        <taxon>Embryophyta</taxon>
        <taxon>Tracheophyta</taxon>
        <taxon>Spermatophyta</taxon>
        <taxon>Magnoliopsida</taxon>
        <taxon>eudicotyledons</taxon>
        <taxon>Gunneridae</taxon>
        <taxon>Pentapetalae</taxon>
        <taxon>asterids</taxon>
        <taxon>campanulids</taxon>
        <taxon>Asterales</taxon>
        <taxon>Asteraceae</taxon>
        <taxon>Cichorioideae</taxon>
        <taxon>Cichorieae</taxon>
        <taxon>Lactucinae</taxon>
        <taxon>Lactuca</taxon>
    </lineage>
</organism>
<dbReference type="Proteomes" id="UP000235145">
    <property type="component" value="Unassembled WGS sequence"/>
</dbReference>
<name>A0A9R1VJD9_LACSA</name>
<gene>
    <name evidence="1" type="ORF">LSAT_V11C500247680</name>
</gene>
<protein>
    <submittedName>
        <fullName evidence="1">Uncharacterized protein</fullName>
    </submittedName>
</protein>